<dbReference type="Pfam" id="PF18962">
    <property type="entry name" value="Por_Secre_tail"/>
    <property type="match status" value="1"/>
</dbReference>
<dbReference type="NCBIfam" id="TIGR04183">
    <property type="entry name" value="Por_Secre_tail"/>
    <property type="match status" value="1"/>
</dbReference>
<sequence length="492" mass="54230">MKTLLLFLAGIFSIVTFSQDGGLDTSFGDGEIVITDLNNSQDLVFNVAEQADQKIIVSGVTMQSNQNYYPYLVRFMPDGTLDTAFGLNGLVLKNDVGFYDFSYLFIDDSQRIIAAGPKNQSSTFVIAKYLDSGNLDTTFADNGIKTIPDGNYVAMNLMDDGSFLLLKFSANNTITLNHYLSNGVLDLNFGNNGAAISTFSGDSFQGVEIKTDADNNIYFLGKRDNNANSDIILMKFNADGYLDNNFGTNGMAIKNIDALNPMNFSTASLDFTNDNKILIAGSCGACIDLFEPVMQPYFIRYQNDGQPDSSFGNNGTVLLPISSFSITQVIIQENQRILVAGKLLDCFEGSIYKIERYFPGGTSDYSFLGASLEFDNYKTILQEEGNIVSAGNTYWYNGVEDVILVRHNNNPLSLPEFENQDISIFPNPSTGIFTVEKINFAEKQTYQIIDITGKIIESGEFSDLQSKIDLSNAQSGLYFMTTSIGTFRLIKN</sequence>
<feature type="signal peptide" evidence="2">
    <location>
        <begin position="1"/>
        <end position="18"/>
    </location>
</feature>
<dbReference type="Proteomes" id="UP001297092">
    <property type="component" value="Unassembled WGS sequence"/>
</dbReference>
<evidence type="ECO:0000256" key="2">
    <source>
        <dbReference type="SAM" id="SignalP"/>
    </source>
</evidence>
<evidence type="ECO:0000259" key="3">
    <source>
        <dbReference type="Pfam" id="PF18962"/>
    </source>
</evidence>
<evidence type="ECO:0000256" key="1">
    <source>
        <dbReference type="ARBA" id="ARBA00022729"/>
    </source>
</evidence>
<dbReference type="NCBIfam" id="TIGR02608">
    <property type="entry name" value="delta_60_rpt"/>
    <property type="match status" value="5"/>
</dbReference>
<keyword evidence="5" id="KW-1185">Reference proteome</keyword>
<gene>
    <name evidence="4" type="ORF">KIV10_02440</name>
</gene>
<dbReference type="EMBL" id="JAHCTB010000001">
    <property type="protein sequence ID" value="MBT0607032.1"/>
    <property type="molecule type" value="Genomic_DNA"/>
</dbReference>
<evidence type="ECO:0000313" key="4">
    <source>
        <dbReference type="EMBL" id="MBT0607032.1"/>
    </source>
</evidence>
<dbReference type="Gene3D" id="2.80.10.50">
    <property type="match status" value="2"/>
</dbReference>
<organism evidence="4 5">
    <name type="scientific">Aequorivita echinoideorum</name>
    <dbReference type="NCBI Taxonomy" id="1549647"/>
    <lineage>
        <taxon>Bacteria</taxon>
        <taxon>Pseudomonadati</taxon>
        <taxon>Bacteroidota</taxon>
        <taxon>Flavobacteriia</taxon>
        <taxon>Flavobacteriales</taxon>
        <taxon>Flavobacteriaceae</taxon>
        <taxon>Aequorivita</taxon>
    </lineage>
</organism>
<evidence type="ECO:0000313" key="5">
    <source>
        <dbReference type="Proteomes" id="UP001297092"/>
    </source>
</evidence>
<dbReference type="SUPFAM" id="SSF101898">
    <property type="entry name" value="NHL repeat"/>
    <property type="match status" value="1"/>
</dbReference>
<protein>
    <submittedName>
        <fullName evidence="4">T9SS type A sorting domain-containing protein</fullName>
    </submittedName>
</protein>
<name>A0ABS5S3R3_9FLAO</name>
<keyword evidence="1 2" id="KW-0732">Signal</keyword>
<dbReference type="InterPro" id="IPR013431">
    <property type="entry name" value="Delta_60_rpt"/>
</dbReference>
<dbReference type="InterPro" id="IPR026444">
    <property type="entry name" value="Secre_tail"/>
</dbReference>
<dbReference type="Pfam" id="PF17164">
    <property type="entry name" value="DUF5122"/>
    <property type="match status" value="3"/>
</dbReference>
<reference evidence="4 5" key="1">
    <citation type="submission" date="2021-05" db="EMBL/GenBank/DDBJ databases">
        <title>Aequorivita echinoideorum JCM 30378 genome.</title>
        <authorList>
            <person name="Zhang H."/>
            <person name="Li C."/>
        </authorList>
    </citation>
    <scope>NUCLEOTIDE SEQUENCE [LARGE SCALE GENOMIC DNA]</scope>
    <source>
        <strain evidence="4 5">JCM30378</strain>
    </source>
</reference>
<feature type="chain" id="PRO_5046386235" evidence="2">
    <location>
        <begin position="19"/>
        <end position="492"/>
    </location>
</feature>
<comment type="caution">
    <text evidence="4">The sequence shown here is derived from an EMBL/GenBank/DDBJ whole genome shotgun (WGS) entry which is preliminary data.</text>
</comment>
<accession>A0ABS5S3R3</accession>
<feature type="domain" description="Secretion system C-terminal sorting" evidence="3">
    <location>
        <begin position="424"/>
        <end position="485"/>
    </location>
</feature>
<proteinExistence type="predicted"/>
<dbReference type="RefSeq" id="WP_214111896.1">
    <property type="nucleotide sequence ID" value="NZ_JAHCTB010000001.1"/>
</dbReference>